<protein>
    <submittedName>
        <fullName evidence="1">Uncharacterized protein</fullName>
    </submittedName>
</protein>
<proteinExistence type="predicted"/>
<dbReference type="EMBL" id="JAUEPR010000074">
    <property type="protein sequence ID" value="KAK0467549.1"/>
    <property type="molecule type" value="Genomic_DNA"/>
</dbReference>
<reference evidence="1" key="1">
    <citation type="submission" date="2023-06" db="EMBL/GenBank/DDBJ databases">
        <authorList>
            <consortium name="Lawrence Berkeley National Laboratory"/>
            <person name="Ahrendt S."/>
            <person name="Sahu N."/>
            <person name="Indic B."/>
            <person name="Wong-Bajracharya J."/>
            <person name="Merenyi Z."/>
            <person name="Ke H.-M."/>
            <person name="Monk M."/>
            <person name="Kocsube S."/>
            <person name="Drula E."/>
            <person name="Lipzen A."/>
            <person name="Balint B."/>
            <person name="Henrissat B."/>
            <person name="Andreopoulos B."/>
            <person name="Martin F.M."/>
            <person name="Harder C.B."/>
            <person name="Rigling D."/>
            <person name="Ford K.L."/>
            <person name="Foster G.D."/>
            <person name="Pangilinan J."/>
            <person name="Papanicolaou A."/>
            <person name="Barry K."/>
            <person name="LaButti K."/>
            <person name="Viragh M."/>
            <person name="Koriabine M."/>
            <person name="Yan M."/>
            <person name="Riley R."/>
            <person name="Champramary S."/>
            <person name="Plett K.L."/>
            <person name="Tsai I.J."/>
            <person name="Slot J."/>
            <person name="Sipos G."/>
            <person name="Plett J."/>
            <person name="Nagy L.G."/>
            <person name="Grigoriev I.V."/>
        </authorList>
    </citation>
    <scope>NUCLEOTIDE SEQUENCE</scope>
    <source>
        <strain evidence="1">ICMP 16352</strain>
    </source>
</reference>
<gene>
    <name evidence="1" type="ORF">IW261DRAFT_1426488</name>
</gene>
<dbReference type="AlphaFoldDB" id="A0AA39TZK5"/>
<comment type="caution">
    <text evidence="1">The sequence shown here is derived from an EMBL/GenBank/DDBJ whole genome shotgun (WGS) entry which is preliminary data.</text>
</comment>
<sequence>MPTCIAGGWAGGREQGVKDDEEARPKLVSECNGVAVLGKGRLGLAYRTMPTCIVGRWTAGSEGSKGEELIVVPKLVSKCNGVAVLSKCQLGLNRFSSKSQLAIAEHSHSVALGNQLWLGISQSAGALGPSGWCCYSDMKKKFCNVWTSMKLNMSINVNNALEDQGHFAKQVVEGCILDDFLMPKWLCHHDPEEECVLWPVEGVVCAPEDPFCYRLCSFLCSDVQQEMLNLNIIEHKPSWVYF</sequence>
<accession>A0AA39TZK5</accession>
<keyword evidence="2" id="KW-1185">Reference proteome</keyword>
<evidence type="ECO:0000313" key="2">
    <source>
        <dbReference type="Proteomes" id="UP001175227"/>
    </source>
</evidence>
<organism evidence="1 2">
    <name type="scientific">Armillaria novae-zelandiae</name>
    <dbReference type="NCBI Taxonomy" id="153914"/>
    <lineage>
        <taxon>Eukaryota</taxon>
        <taxon>Fungi</taxon>
        <taxon>Dikarya</taxon>
        <taxon>Basidiomycota</taxon>
        <taxon>Agaricomycotina</taxon>
        <taxon>Agaricomycetes</taxon>
        <taxon>Agaricomycetidae</taxon>
        <taxon>Agaricales</taxon>
        <taxon>Marasmiineae</taxon>
        <taxon>Physalacriaceae</taxon>
        <taxon>Armillaria</taxon>
    </lineage>
</organism>
<name>A0AA39TZK5_9AGAR</name>
<evidence type="ECO:0000313" key="1">
    <source>
        <dbReference type="EMBL" id="KAK0467549.1"/>
    </source>
</evidence>
<dbReference type="Proteomes" id="UP001175227">
    <property type="component" value="Unassembled WGS sequence"/>
</dbReference>